<dbReference type="Gene3D" id="3.40.250.10">
    <property type="entry name" value="Rhodanese-like domain"/>
    <property type="match status" value="1"/>
</dbReference>
<evidence type="ECO:0000256" key="5">
    <source>
        <dbReference type="ARBA" id="ARBA00022794"/>
    </source>
</evidence>
<keyword evidence="3" id="KW-0813">Transport</keyword>
<keyword evidence="9" id="KW-0966">Cell projection</keyword>
<evidence type="ECO:0000256" key="9">
    <source>
        <dbReference type="ARBA" id="ARBA00023273"/>
    </source>
</evidence>
<protein>
    <recommendedName>
        <fullName evidence="12">Rhodanese domain-containing protein</fullName>
    </recommendedName>
</protein>
<dbReference type="SMART" id="SM00450">
    <property type="entry name" value="RHOD"/>
    <property type="match status" value="1"/>
</dbReference>
<name>A0A0B1T5P4_OESDE</name>
<dbReference type="EMBL" id="KN552346">
    <property type="protein sequence ID" value="KHJ91097.1"/>
    <property type="molecule type" value="Genomic_DNA"/>
</dbReference>
<dbReference type="GO" id="GO:0005813">
    <property type="term" value="C:centrosome"/>
    <property type="evidence" value="ECO:0007669"/>
    <property type="project" value="UniProtKB-SubCell"/>
</dbReference>
<dbReference type="OrthoDB" id="70250at2759"/>
<sequence>MLLAGENFLSIDIHKFVRFLILHEEGKSTPLHDFVIVDVNDHSQYIKEHIISAQHFNRLLLSRNYFETPLLADARLKNRTLVIYGQSANTVTATLHQRGYAAVHLTGSIPLFTSFYPKGLTTKSGDSFDTKALEEALQKKVNSDRGGRLWRSTSASRLRSVNPKKPDTAKKSKAPWRF</sequence>
<dbReference type="PROSITE" id="PS50206">
    <property type="entry name" value="RHODANESE_3"/>
    <property type="match status" value="1"/>
</dbReference>
<dbReference type="PANTHER" id="PTHR44390:SF1">
    <property type="entry name" value="CENTROSOMAL PROTEIN OF 41 KDA"/>
    <property type="match status" value="1"/>
</dbReference>
<evidence type="ECO:0000256" key="11">
    <source>
        <dbReference type="SAM" id="MobiDB-lite"/>
    </source>
</evidence>
<dbReference type="GO" id="GO:0015031">
    <property type="term" value="P:protein transport"/>
    <property type="evidence" value="ECO:0007669"/>
    <property type="project" value="UniProtKB-KW"/>
</dbReference>
<dbReference type="InterPro" id="IPR036873">
    <property type="entry name" value="Rhodanese-like_dom_sf"/>
</dbReference>
<evidence type="ECO:0000256" key="4">
    <source>
        <dbReference type="ARBA" id="ARBA00022490"/>
    </source>
</evidence>
<dbReference type="GO" id="GO:0036064">
    <property type="term" value="C:ciliary basal body"/>
    <property type="evidence" value="ECO:0007669"/>
    <property type="project" value="TreeGrafter"/>
</dbReference>
<proteinExistence type="inferred from homology"/>
<evidence type="ECO:0000313" key="14">
    <source>
        <dbReference type="Proteomes" id="UP000053660"/>
    </source>
</evidence>
<keyword evidence="14" id="KW-1185">Reference proteome</keyword>
<gene>
    <name evidence="13" type="ORF">OESDEN_09045</name>
</gene>
<evidence type="ECO:0000256" key="10">
    <source>
        <dbReference type="ARBA" id="ARBA00038465"/>
    </source>
</evidence>
<evidence type="ECO:0000256" key="8">
    <source>
        <dbReference type="ARBA" id="ARBA00023212"/>
    </source>
</evidence>
<dbReference type="InterPro" id="IPR051889">
    <property type="entry name" value="CEP41"/>
</dbReference>
<evidence type="ECO:0000256" key="1">
    <source>
        <dbReference type="ARBA" id="ARBA00004120"/>
    </source>
</evidence>
<reference evidence="13 14" key="1">
    <citation type="submission" date="2014-03" db="EMBL/GenBank/DDBJ databases">
        <title>Draft genome of the hookworm Oesophagostomum dentatum.</title>
        <authorList>
            <person name="Mitreva M."/>
        </authorList>
    </citation>
    <scope>NUCLEOTIDE SEQUENCE [LARGE SCALE GENOMIC DNA]</scope>
    <source>
        <strain evidence="13 14">OD-Hann</strain>
    </source>
</reference>
<comment type="subcellular location">
    <subcellularLocation>
        <location evidence="1">Cytoplasm</location>
        <location evidence="1">Cytoskeleton</location>
        <location evidence="1">Cilium basal body</location>
    </subcellularLocation>
    <subcellularLocation>
        <location evidence="2">Cytoplasm</location>
        <location evidence="2">Cytoskeleton</location>
        <location evidence="2">Microtubule organizing center</location>
        <location evidence="2">Centrosome</location>
    </subcellularLocation>
</comment>
<organism evidence="13 14">
    <name type="scientific">Oesophagostomum dentatum</name>
    <name type="common">Nodular worm</name>
    <dbReference type="NCBI Taxonomy" id="61180"/>
    <lineage>
        <taxon>Eukaryota</taxon>
        <taxon>Metazoa</taxon>
        <taxon>Ecdysozoa</taxon>
        <taxon>Nematoda</taxon>
        <taxon>Chromadorea</taxon>
        <taxon>Rhabditida</taxon>
        <taxon>Rhabditina</taxon>
        <taxon>Rhabditomorpha</taxon>
        <taxon>Strongyloidea</taxon>
        <taxon>Strongylidae</taxon>
        <taxon>Oesophagostomum</taxon>
    </lineage>
</organism>
<evidence type="ECO:0000256" key="7">
    <source>
        <dbReference type="ARBA" id="ARBA00023069"/>
    </source>
</evidence>
<dbReference type="Pfam" id="PF00581">
    <property type="entry name" value="Rhodanese"/>
    <property type="match status" value="1"/>
</dbReference>
<dbReference type="PANTHER" id="PTHR44390">
    <property type="entry name" value="CENTROSOMAL PROTEIN OF 41 KDA"/>
    <property type="match status" value="1"/>
</dbReference>
<feature type="region of interest" description="Disordered" evidence="11">
    <location>
        <begin position="139"/>
        <end position="178"/>
    </location>
</feature>
<feature type="domain" description="Rhodanese" evidence="12">
    <location>
        <begin position="30"/>
        <end position="121"/>
    </location>
</feature>
<keyword evidence="7" id="KW-0969">Cilium</keyword>
<dbReference type="Proteomes" id="UP000053660">
    <property type="component" value="Unassembled WGS sequence"/>
</dbReference>
<evidence type="ECO:0000256" key="6">
    <source>
        <dbReference type="ARBA" id="ARBA00022927"/>
    </source>
</evidence>
<keyword evidence="5" id="KW-0970">Cilium biogenesis/degradation</keyword>
<keyword evidence="8" id="KW-0206">Cytoskeleton</keyword>
<dbReference type="InterPro" id="IPR001763">
    <property type="entry name" value="Rhodanese-like_dom"/>
</dbReference>
<keyword evidence="4" id="KW-0963">Cytoplasm</keyword>
<comment type="similarity">
    <text evidence="10">Belongs to the CEP41 family.</text>
</comment>
<dbReference type="AlphaFoldDB" id="A0A0B1T5P4"/>
<dbReference type="CDD" id="cd00158">
    <property type="entry name" value="RHOD"/>
    <property type="match status" value="1"/>
</dbReference>
<evidence type="ECO:0000256" key="3">
    <source>
        <dbReference type="ARBA" id="ARBA00022448"/>
    </source>
</evidence>
<evidence type="ECO:0000313" key="13">
    <source>
        <dbReference type="EMBL" id="KHJ91097.1"/>
    </source>
</evidence>
<dbReference type="GO" id="GO:0060271">
    <property type="term" value="P:cilium assembly"/>
    <property type="evidence" value="ECO:0007669"/>
    <property type="project" value="TreeGrafter"/>
</dbReference>
<dbReference type="SUPFAM" id="SSF52821">
    <property type="entry name" value="Rhodanese/Cell cycle control phosphatase"/>
    <property type="match status" value="1"/>
</dbReference>
<evidence type="ECO:0000259" key="12">
    <source>
        <dbReference type="PROSITE" id="PS50206"/>
    </source>
</evidence>
<accession>A0A0B1T5P4</accession>
<evidence type="ECO:0000256" key="2">
    <source>
        <dbReference type="ARBA" id="ARBA00004300"/>
    </source>
</evidence>
<keyword evidence="6" id="KW-0653">Protein transport</keyword>